<keyword evidence="1" id="KW-0812">Transmembrane</keyword>
<dbReference type="EMBL" id="SRXU01000013">
    <property type="protein sequence ID" value="TGX37303.1"/>
    <property type="molecule type" value="Genomic_DNA"/>
</dbReference>
<accession>A0A4S1W4V3</accession>
<dbReference type="AlphaFoldDB" id="A0A4S1W4V3"/>
<evidence type="ECO:0000256" key="1">
    <source>
        <dbReference type="SAM" id="Phobius"/>
    </source>
</evidence>
<feature type="transmembrane region" description="Helical" evidence="1">
    <location>
        <begin position="6"/>
        <end position="27"/>
    </location>
</feature>
<keyword evidence="1" id="KW-0472">Membrane</keyword>
<dbReference type="RefSeq" id="WP_135987469.1">
    <property type="nucleotide sequence ID" value="NZ_JAASQM010000001.1"/>
</dbReference>
<reference evidence="2 3" key="1">
    <citation type="submission" date="2019-04" db="EMBL/GenBank/DDBJ databases">
        <title>Sphingomonas psychrotolerans sp. nov., isolated from soil in the Tianshan Mountains, Xinjiang, China.</title>
        <authorList>
            <person name="Luo Y."/>
            <person name="Sheng H."/>
        </authorList>
    </citation>
    <scope>NUCLEOTIDE SEQUENCE [LARGE SCALE GENOMIC DNA]</scope>
    <source>
        <strain evidence="2 3">KIS18-15</strain>
    </source>
</reference>
<gene>
    <name evidence="2" type="ORF">E5A74_20385</name>
</gene>
<feature type="transmembrane region" description="Helical" evidence="1">
    <location>
        <begin position="167"/>
        <end position="189"/>
    </location>
</feature>
<keyword evidence="1" id="KW-1133">Transmembrane helix</keyword>
<proteinExistence type="predicted"/>
<protein>
    <submittedName>
        <fullName evidence="2">Uncharacterized protein</fullName>
    </submittedName>
</protein>
<comment type="caution">
    <text evidence="2">The sequence shown here is derived from an EMBL/GenBank/DDBJ whole genome shotgun (WGS) entry which is preliminary data.</text>
</comment>
<evidence type="ECO:0000313" key="2">
    <source>
        <dbReference type="EMBL" id="TGX37303.1"/>
    </source>
</evidence>
<sequence length="190" mass="20696">MTLPPIAIGAVVAACIAAVLSFLGLVASKEQKTSEFRQAWIDAVREDVAKLVASCFGILDEFRTRSGEESEAWKLARTDFLEANATATRLRLRLNPKEAPSQNVLDIIREMEITLNKISHFEGGNPDAFVGPLSALTERLVMGTSEILKAEWERVKAGEPVFRVSKWVALIVFAAVSIAALTVSVQATLL</sequence>
<keyword evidence="3" id="KW-1185">Reference proteome</keyword>
<dbReference type="OrthoDB" id="5919045at2"/>
<organism evidence="2 3">
    <name type="scientific">Sphingomonas naasensis</name>
    <dbReference type="NCBI Taxonomy" id="1344951"/>
    <lineage>
        <taxon>Bacteria</taxon>
        <taxon>Pseudomonadati</taxon>
        <taxon>Pseudomonadota</taxon>
        <taxon>Alphaproteobacteria</taxon>
        <taxon>Sphingomonadales</taxon>
        <taxon>Sphingomonadaceae</taxon>
        <taxon>Sphingomonas</taxon>
    </lineage>
</organism>
<evidence type="ECO:0000313" key="3">
    <source>
        <dbReference type="Proteomes" id="UP000309848"/>
    </source>
</evidence>
<name>A0A4S1W4V3_9SPHN</name>
<dbReference type="Proteomes" id="UP000309848">
    <property type="component" value="Unassembled WGS sequence"/>
</dbReference>